<comment type="caution">
    <text evidence="1">The sequence shown here is derived from an EMBL/GenBank/DDBJ whole genome shotgun (WGS) entry which is preliminary data.</text>
</comment>
<gene>
    <name evidence="1" type="ORF">OYC64_022028</name>
</gene>
<keyword evidence="2" id="KW-1185">Reference proteome</keyword>
<organism evidence="1 2">
    <name type="scientific">Pagothenia borchgrevinki</name>
    <name type="common">Bald rockcod</name>
    <name type="synonym">Trematomus borchgrevinki</name>
    <dbReference type="NCBI Taxonomy" id="8213"/>
    <lineage>
        <taxon>Eukaryota</taxon>
        <taxon>Metazoa</taxon>
        <taxon>Chordata</taxon>
        <taxon>Craniata</taxon>
        <taxon>Vertebrata</taxon>
        <taxon>Euteleostomi</taxon>
        <taxon>Actinopterygii</taxon>
        <taxon>Neopterygii</taxon>
        <taxon>Teleostei</taxon>
        <taxon>Neoteleostei</taxon>
        <taxon>Acanthomorphata</taxon>
        <taxon>Eupercaria</taxon>
        <taxon>Perciformes</taxon>
        <taxon>Notothenioidei</taxon>
        <taxon>Nototheniidae</taxon>
        <taxon>Pagothenia</taxon>
    </lineage>
</organism>
<protein>
    <submittedName>
        <fullName evidence="1">Uncharacterized protein</fullName>
    </submittedName>
</protein>
<accession>A0ABD2G2Q9</accession>
<proteinExistence type="predicted"/>
<reference evidence="1 2" key="1">
    <citation type="journal article" date="2022" name="G3 (Bethesda)">
        <title>Evaluating Illumina-, Nanopore-, and PacBio-based genome assembly strategies with the bald notothen, Trematomus borchgrevinki.</title>
        <authorList>
            <person name="Rayamajhi N."/>
            <person name="Cheng C.C."/>
            <person name="Catchen J.M."/>
        </authorList>
    </citation>
    <scope>NUCLEOTIDE SEQUENCE [LARGE SCALE GENOMIC DNA]</scope>
    <source>
        <strain evidence="1">AGRC-2024</strain>
    </source>
</reference>
<reference evidence="1 2" key="2">
    <citation type="journal article" date="2024" name="G3 (Bethesda)">
        <title>The genome of the cryopelagic Antarctic bald notothen, Trematomus borchgrevinki.</title>
        <authorList>
            <person name="Rayamajhi N."/>
            <person name="Rivera-Colon A.G."/>
            <person name="Minhas B.F."/>
            <person name="Cheng C.C."/>
            <person name="Catchen J.M."/>
        </authorList>
    </citation>
    <scope>NUCLEOTIDE SEQUENCE [LARGE SCALE GENOMIC DNA]</scope>
    <source>
        <strain evidence="1">AGRC-2024</strain>
    </source>
</reference>
<dbReference type="Proteomes" id="UP001619887">
    <property type="component" value="Unassembled WGS sequence"/>
</dbReference>
<sequence length="68" mass="7763">MNLDPQTQGRPEGSSLYQLWTLVLQTVHHLILGAETSIRRLLLSSVWKEIQNQSWPADSQSDQLCTSR</sequence>
<evidence type="ECO:0000313" key="1">
    <source>
        <dbReference type="EMBL" id="KAL3047983.1"/>
    </source>
</evidence>
<dbReference type="AlphaFoldDB" id="A0ABD2G2Q9"/>
<name>A0ABD2G2Q9_PAGBO</name>
<evidence type="ECO:0000313" key="2">
    <source>
        <dbReference type="Proteomes" id="UP001619887"/>
    </source>
</evidence>
<dbReference type="EMBL" id="JBIYXZ010002084">
    <property type="protein sequence ID" value="KAL3047983.1"/>
    <property type="molecule type" value="Genomic_DNA"/>
</dbReference>